<dbReference type="Proteomes" id="UP000821865">
    <property type="component" value="Chromosome 2"/>
</dbReference>
<organism evidence="1 2">
    <name type="scientific">Dermacentor silvarum</name>
    <name type="common">Tick</name>
    <dbReference type="NCBI Taxonomy" id="543639"/>
    <lineage>
        <taxon>Eukaryota</taxon>
        <taxon>Metazoa</taxon>
        <taxon>Ecdysozoa</taxon>
        <taxon>Arthropoda</taxon>
        <taxon>Chelicerata</taxon>
        <taxon>Arachnida</taxon>
        <taxon>Acari</taxon>
        <taxon>Parasitiformes</taxon>
        <taxon>Ixodida</taxon>
        <taxon>Ixodoidea</taxon>
        <taxon>Ixodidae</taxon>
        <taxon>Rhipicephalinae</taxon>
        <taxon>Dermacentor</taxon>
    </lineage>
</organism>
<evidence type="ECO:0000313" key="2">
    <source>
        <dbReference type="Proteomes" id="UP000821865"/>
    </source>
</evidence>
<gene>
    <name evidence="1" type="ORF">HPB49_022848</name>
</gene>
<protein>
    <submittedName>
        <fullName evidence="1">Uncharacterized protein</fullName>
    </submittedName>
</protein>
<keyword evidence="2" id="KW-1185">Reference proteome</keyword>
<sequence>MEVDRLNPSLWPVGLDLREAFPGQLSLARFYTAIPSGTVRYLPPRAALDGTAVDQRGATLTEQRRALNIVRSILKHHRCAIGADIAGFEFSKRQAKLLSDALIQPKPSLRQVTLTSAHPNARLVQGFAAAVKSMNCLENLTWTYDTLDAAAANSLSVFFARTSTLTTLELTELHVKNSDAEILFEGLMKNSTLTTLSLSACLVNDDPERTTVLLANYLKCADCKVHSLTFQRSCADTAPSLAPVIDSITLKKNVQSFCISGFFETRWNFLLMTKLLNENENLRRLHVTCASEDQLSDGETHMRQLRRLLQQHHVDPHFFWWLNALAGHPSLEYLTADVSDFSVRECETLLKALVKTPLKSVTVTGVRDENMAAIIRAVGSSGTAAVVHLDSAYIVRAAADEIAQCKELLTQVIVNTDCFDTSDTIEEAMHQLSSCTRISSFKLRVKREAPLEASTRSIILKYLETAHTLREVVLKFPSSSQGYDTEAGGHSDYLRTLSLRKNIEVLHLEEVQLTDADAAFLATAIGKSKSLCAVTLWADVRCEAAIETFLRELSPRFSDNYAVFALVHSPVACVKECLHVQGVVRRNLALITLAAYFVQGVRNKRTAEALELVAASRGLVRKVQELLSLTEEEAIARISTELSDSKGLNAYMRYTGVVRNTVKCEEGAESKGLQLDDLYEECWRHIRQYLKVSDVLDSD</sequence>
<proteinExistence type="predicted"/>
<comment type="caution">
    <text evidence="1">The sequence shown here is derived from an EMBL/GenBank/DDBJ whole genome shotgun (WGS) entry which is preliminary data.</text>
</comment>
<evidence type="ECO:0000313" key="1">
    <source>
        <dbReference type="EMBL" id="KAH7967115.1"/>
    </source>
</evidence>
<dbReference type="EMBL" id="CM023471">
    <property type="protein sequence ID" value="KAH7967115.1"/>
    <property type="molecule type" value="Genomic_DNA"/>
</dbReference>
<accession>A0ACB8DGE2</accession>
<reference evidence="1" key="1">
    <citation type="submission" date="2020-05" db="EMBL/GenBank/DDBJ databases">
        <title>Large-scale comparative analyses of tick genomes elucidate their genetic diversity and vector capacities.</title>
        <authorList>
            <person name="Jia N."/>
            <person name="Wang J."/>
            <person name="Shi W."/>
            <person name="Du L."/>
            <person name="Sun Y."/>
            <person name="Zhan W."/>
            <person name="Jiang J."/>
            <person name="Wang Q."/>
            <person name="Zhang B."/>
            <person name="Ji P."/>
            <person name="Sakyi L.B."/>
            <person name="Cui X."/>
            <person name="Yuan T."/>
            <person name="Jiang B."/>
            <person name="Yang W."/>
            <person name="Lam T.T.-Y."/>
            <person name="Chang Q."/>
            <person name="Ding S."/>
            <person name="Wang X."/>
            <person name="Zhu J."/>
            <person name="Ruan X."/>
            <person name="Zhao L."/>
            <person name="Wei J."/>
            <person name="Que T."/>
            <person name="Du C."/>
            <person name="Cheng J."/>
            <person name="Dai P."/>
            <person name="Han X."/>
            <person name="Huang E."/>
            <person name="Gao Y."/>
            <person name="Liu J."/>
            <person name="Shao H."/>
            <person name="Ye R."/>
            <person name="Li L."/>
            <person name="Wei W."/>
            <person name="Wang X."/>
            <person name="Wang C."/>
            <person name="Yang T."/>
            <person name="Huo Q."/>
            <person name="Li W."/>
            <person name="Guo W."/>
            <person name="Chen H."/>
            <person name="Zhou L."/>
            <person name="Ni X."/>
            <person name="Tian J."/>
            <person name="Zhou Y."/>
            <person name="Sheng Y."/>
            <person name="Liu T."/>
            <person name="Pan Y."/>
            <person name="Xia L."/>
            <person name="Li J."/>
            <person name="Zhao F."/>
            <person name="Cao W."/>
        </authorList>
    </citation>
    <scope>NUCLEOTIDE SEQUENCE</scope>
    <source>
        <strain evidence="1">Dsil-2018</strain>
    </source>
</reference>
<name>A0ACB8DGE2_DERSI</name>